<proteinExistence type="predicted"/>
<name>A0A5A7PK03_STRAF</name>
<keyword evidence="2" id="KW-1185">Reference proteome</keyword>
<evidence type="ECO:0000313" key="1">
    <source>
        <dbReference type="EMBL" id="GER32952.1"/>
    </source>
</evidence>
<comment type="caution">
    <text evidence="1">The sequence shown here is derived from an EMBL/GenBank/DDBJ whole genome shotgun (WGS) entry which is preliminary data.</text>
</comment>
<evidence type="ECO:0000313" key="2">
    <source>
        <dbReference type="Proteomes" id="UP000325081"/>
    </source>
</evidence>
<organism evidence="1 2">
    <name type="scientific">Striga asiatica</name>
    <name type="common">Asiatic witchweed</name>
    <name type="synonym">Buchnera asiatica</name>
    <dbReference type="NCBI Taxonomy" id="4170"/>
    <lineage>
        <taxon>Eukaryota</taxon>
        <taxon>Viridiplantae</taxon>
        <taxon>Streptophyta</taxon>
        <taxon>Embryophyta</taxon>
        <taxon>Tracheophyta</taxon>
        <taxon>Spermatophyta</taxon>
        <taxon>Magnoliopsida</taxon>
        <taxon>eudicotyledons</taxon>
        <taxon>Gunneridae</taxon>
        <taxon>Pentapetalae</taxon>
        <taxon>asterids</taxon>
        <taxon>lamiids</taxon>
        <taxon>Lamiales</taxon>
        <taxon>Orobanchaceae</taxon>
        <taxon>Buchnereae</taxon>
        <taxon>Striga</taxon>
    </lineage>
</organism>
<accession>A0A5A7PK03</accession>
<sequence length="131" mass="14842">MGFALAMITGDSLTSLFAVDGKWCVHTPLMSGSSRTCLKKINIVALWLLRSKLFSLPSEGRSKVTWILKTTLFYVGKLSRPRRLQAANFRLNPFVLHVPLLKKIASCKNSFLKVYGVCHQFTLTSRIFCRF</sequence>
<protein>
    <submittedName>
        <fullName evidence="1">Cytochrome c oxidase subunit 1</fullName>
    </submittedName>
</protein>
<gene>
    <name evidence="1" type="ORF">STAS_09046</name>
</gene>
<dbReference type="EMBL" id="BKCP01004650">
    <property type="protein sequence ID" value="GER32952.1"/>
    <property type="molecule type" value="Genomic_DNA"/>
</dbReference>
<reference evidence="2" key="1">
    <citation type="journal article" date="2019" name="Curr. Biol.">
        <title>Genome Sequence of Striga asiatica Provides Insight into the Evolution of Plant Parasitism.</title>
        <authorList>
            <person name="Yoshida S."/>
            <person name="Kim S."/>
            <person name="Wafula E.K."/>
            <person name="Tanskanen J."/>
            <person name="Kim Y.M."/>
            <person name="Honaas L."/>
            <person name="Yang Z."/>
            <person name="Spallek T."/>
            <person name="Conn C.E."/>
            <person name="Ichihashi Y."/>
            <person name="Cheong K."/>
            <person name="Cui S."/>
            <person name="Der J.P."/>
            <person name="Gundlach H."/>
            <person name="Jiao Y."/>
            <person name="Hori C."/>
            <person name="Ishida J.K."/>
            <person name="Kasahara H."/>
            <person name="Kiba T."/>
            <person name="Kim M.S."/>
            <person name="Koo N."/>
            <person name="Laohavisit A."/>
            <person name="Lee Y.H."/>
            <person name="Lumba S."/>
            <person name="McCourt P."/>
            <person name="Mortimer J.C."/>
            <person name="Mutuku J.M."/>
            <person name="Nomura T."/>
            <person name="Sasaki-Sekimoto Y."/>
            <person name="Seto Y."/>
            <person name="Wang Y."/>
            <person name="Wakatake T."/>
            <person name="Sakakibara H."/>
            <person name="Demura T."/>
            <person name="Yamaguchi S."/>
            <person name="Yoneyama K."/>
            <person name="Manabe R.I."/>
            <person name="Nelson D.C."/>
            <person name="Schulman A.H."/>
            <person name="Timko M.P."/>
            <person name="dePamphilis C.W."/>
            <person name="Choi D."/>
            <person name="Shirasu K."/>
        </authorList>
    </citation>
    <scope>NUCLEOTIDE SEQUENCE [LARGE SCALE GENOMIC DNA]</scope>
    <source>
        <strain evidence="2">cv. UVA1</strain>
    </source>
</reference>
<dbReference type="AlphaFoldDB" id="A0A5A7PK03"/>
<dbReference type="Proteomes" id="UP000325081">
    <property type="component" value="Unassembled WGS sequence"/>
</dbReference>